<feature type="domain" description="PD-(D/E)XK endonuclease-like" evidence="1">
    <location>
        <begin position="144"/>
        <end position="286"/>
    </location>
</feature>
<evidence type="ECO:0000259" key="1">
    <source>
        <dbReference type="Pfam" id="PF12705"/>
    </source>
</evidence>
<dbReference type="Pfam" id="PF12705">
    <property type="entry name" value="PDDEXK_1"/>
    <property type="match status" value="1"/>
</dbReference>
<accession>A0A6C0DNC8</accession>
<dbReference type="InterPro" id="IPR011604">
    <property type="entry name" value="PDDEXK-like_dom_sf"/>
</dbReference>
<dbReference type="AlphaFoldDB" id="A0A6C0DNC8"/>
<sequence>METSKLLPTLSKINAHPRDKNIEFYEPTHKYTILSDADSNYTSVTTWNHSHFPHFDSDKIIEKMMKGKNWNSTHKYWGMTAEEIKKKWSDNGASVSSSGTDMHFQIECFMNNYVIDEKLHNYTHDDLLSQYSPTTDQPPTLEWRYFLEFVKDHPSFRPYRTEWTIYDEDLKLAGSIDMVYENPDGSLMIYDWKRCKDISTINKFNKYAVTPCICQYPDSNFWHYALQLNTYKAILESKYGKKVTKLCLVRLHPDSEEQTYELIELPDLSNDIKTLFELRKRELFNEKQKYINEKLYLNYKVCL</sequence>
<dbReference type="InterPro" id="IPR038726">
    <property type="entry name" value="PDDEXK_AddAB-type"/>
</dbReference>
<evidence type="ECO:0000313" key="2">
    <source>
        <dbReference type="EMBL" id="QHT17379.1"/>
    </source>
</evidence>
<protein>
    <recommendedName>
        <fullName evidence="1">PD-(D/E)XK endonuclease-like domain-containing protein</fullName>
    </recommendedName>
</protein>
<dbReference type="EMBL" id="MN739634">
    <property type="protein sequence ID" value="QHT17379.1"/>
    <property type="molecule type" value="Genomic_DNA"/>
</dbReference>
<organism evidence="2">
    <name type="scientific">viral metagenome</name>
    <dbReference type="NCBI Taxonomy" id="1070528"/>
    <lineage>
        <taxon>unclassified sequences</taxon>
        <taxon>metagenomes</taxon>
        <taxon>organismal metagenomes</taxon>
    </lineage>
</organism>
<name>A0A6C0DNC8_9ZZZZ</name>
<proteinExistence type="predicted"/>
<reference evidence="2" key="1">
    <citation type="journal article" date="2020" name="Nature">
        <title>Giant virus diversity and host interactions through global metagenomics.</title>
        <authorList>
            <person name="Schulz F."/>
            <person name="Roux S."/>
            <person name="Paez-Espino D."/>
            <person name="Jungbluth S."/>
            <person name="Walsh D.A."/>
            <person name="Denef V.J."/>
            <person name="McMahon K.D."/>
            <person name="Konstantinidis K.T."/>
            <person name="Eloe-Fadrosh E.A."/>
            <person name="Kyrpides N.C."/>
            <person name="Woyke T."/>
        </authorList>
    </citation>
    <scope>NUCLEOTIDE SEQUENCE</scope>
    <source>
        <strain evidence="2">GVMAG-M-3300023174-24</strain>
    </source>
</reference>
<dbReference type="Gene3D" id="3.90.320.10">
    <property type="match status" value="1"/>
</dbReference>